<protein>
    <submittedName>
        <fullName evidence="3">Uncharacterized protein</fullName>
    </submittedName>
</protein>
<dbReference type="AlphaFoldDB" id="A0A914VDX8"/>
<feature type="compositionally biased region" description="Basic and acidic residues" evidence="1">
    <location>
        <begin position="139"/>
        <end position="148"/>
    </location>
</feature>
<proteinExistence type="predicted"/>
<name>A0A914VDX8_9BILA</name>
<dbReference type="Proteomes" id="UP000887566">
    <property type="component" value="Unplaced"/>
</dbReference>
<organism evidence="2 3">
    <name type="scientific">Plectus sambesii</name>
    <dbReference type="NCBI Taxonomy" id="2011161"/>
    <lineage>
        <taxon>Eukaryota</taxon>
        <taxon>Metazoa</taxon>
        <taxon>Ecdysozoa</taxon>
        <taxon>Nematoda</taxon>
        <taxon>Chromadorea</taxon>
        <taxon>Plectida</taxon>
        <taxon>Plectina</taxon>
        <taxon>Plectoidea</taxon>
        <taxon>Plectidae</taxon>
        <taxon>Plectus</taxon>
    </lineage>
</organism>
<accession>A0A914VDX8</accession>
<reference evidence="3" key="1">
    <citation type="submission" date="2022-11" db="UniProtKB">
        <authorList>
            <consortium name="WormBaseParasite"/>
        </authorList>
    </citation>
    <scope>IDENTIFICATION</scope>
</reference>
<sequence length="148" mass="16648">MLPPFAFYARRLHESPGGLWNGIVRVCGRPCFRCVRGADGRRNEPTRYGGWQMVAVTDDVTLFAASMNVEMRVSLALSLLLPCLRPPCFHLRRMKRSRQDVAIRVPQRGCVGEWSSYEASSEEEDSFSSTGARLYSSDYSDRTSDSSS</sequence>
<evidence type="ECO:0000313" key="3">
    <source>
        <dbReference type="WBParaSite" id="PSAMB.scaffold1760size28035.g14829.t1"/>
    </source>
</evidence>
<feature type="region of interest" description="Disordered" evidence="1">
    <location>
        <begin position="115"/>
        <end position="148"/>
    </location>
</feature>
<evidence type="ECO:0000256" key="1">
    <source>
        <dbReference type="SAM" id="MobiDB-lite"/>
    </source>
</evidence>
<evidence type="ECO:0000313" key="2">
    <source>
        <dbReference type="Proteomes" id="UP000887566"/>
    </source>
</evidence>
<dbReference type="WBParaSite" id="PSAMB.scaffold1760size28035.g14829.t1">
    <property type="protein sequence ID" value="PSAMB.scaffold1760size28035.g14829.t1"/>
    <property type="gene ID" value="PSAMB.scaffold1760size28035.g14829"/>
</dbReference>
<keyword evidence="2" id="KW-1185">Reference proteome</keyword>